<gene>
    <name evidence="1" type="ORF">KAJ71_20630</name>
</gene>
<comment type="caution">
    <text evidence="1">The sequence shown here is derived from an EMBL/GenBank/DDBJ whole genome shotgun (WGS) entry which is preliminary data.</text>
</comment>
<protein>
    <recommendedName>
        <fullName evidence="3">Phage tail protein</fullName>
    </recommendedName>
</protein>
<evidence type="ECO:0000313" key="2">
    <source>
        <dbReference type="Proteomes" id="UP001165275"/>
    </source>
</evidence>
<evidence type="ECO:0008006" key="3">
    <source>
        <dbReference type="Google" id="ProtNLM"/>
    </source>
</evidence>
<dbReference type="RefSeq" id="WP_248947415.1">
    <property type="nucleotide sequence ID" value="NZ_CBCSGY010000016.1"/>
</dbReference>
<accession>A0ABT0KHA8</accession>
<reference evidence="1" key="1">
    <citation type="submission" date="2021-04" db="EMBL/GenBank/DDBJ databases">
        <title>Genome sequence of Serratia sp. arafor3.</title>
        <authorList>
            <person name="Besaury L."/>
        </authorList>
    </citation>
    <scope>NUCLEOTIDE SEQUENCE</scope>
    <source>
        <strain evidence="1">Arafor3</strain>
    </source>
</reference>
<dbReference type="EMBL" id="JAGQDC010000021">
    <property type="protein sequence ID" value="MCL1031404.1"/>
    <property type="molecule type" value="Genomic_DNA"/>
</dbReference>
<keyword evidence="2" id="KW-1185">Reference proteome</keyword>
<name>A0ABT0KHA8_9GAMM</name>
<organism evidence="1 2">
    <name type="scientific">Serratia silvae</name>
    <dbReference type="NCBI Taxonomy" id="2824122"/>
    <lineage>
        <taxon>Bacteria</taxon>
        <taxon>Pseudomonadati</taxon>
        <taxon>Pseudomonadota</taxon>
        <taxon>Gammaproteobacteria</taxon>
        <taxon>Enterobacterales</taxon>
        <taxon>Yersiniaceae</taxon>
        <taxon>Serratia</taxon>
    </lineage>
</organism>
<sequence length="327" mass="37025">MAAQLNQFFLQSVVIDGEEIPREMVTTSTYSSHMNMRAPVLELHVRDVNNQLMNERKMREGSSLVTIMGDSENGADWKEDMVIVSCPYGNDTVRIVAIPKALHKLHQRAVTPRFFVDQNPKDMLSTLAGDSLQLAADPFNQITTYHLDPRAKPSELIETIARDHGARAWISRGKLNVRTLSALERQKPVAKYETNNPSAENLFTKTRHFTLDEGYLDKVRYRFSAYHETDGYISIGKKEYPIKMISNANREVLLNQSLTMIPKLDVECEGNSSLSVGETLTVLIQRYDTESALDESVETSMTIMGVTHYEDRRSYVCRMILGVVKSA</sequence>
<evidence type="ECO:0000313" key="1">
    <source>
        <dbReference type="EMBL" id="MCL1031404.1"/>
    </source>
</evidence>
<proteinExistence type="predicted"/>
<dbReference type="Proteomes" id="UP001165275">
    <property type="component" value="Unassembled WGS sequence"/>
</dbReference>